<dbReference type="PANTHER" id="PTHR33867:SF1">
    <property type="entry name" value="RIBOSOME MATURATION FACTOR RIMP"/>
    <property type="match status" value="1"/>
</dbReference>
<evidence type="ECO:0000256" key="1">
    <source>
        <dbReference type="HAMAP-Rule" id="MF_01077"/>
    </source>
</evidence>
<comment type="caution">
    <text evidence="2">The sequence shown here is derived from an EMBL/GenBank/DDBJ whole genome shotgun (WGS) entry which is preliminary data.</text>
</comment>
<dbReference type="AlphaFoldDB" id="A0A1C0AIB7"/>
<proteinExistence type="inferred from homology"/>
<evidence type="ECO:0000313" key="2">
    <source>
        <dbReference type="EMBL" id="OCL31795.1"/>
    </source>
</evidence>
<dbReference type="Pfam" id="PF17384">
    <property type="entry name" value="DUF150_C"/>
    <property type="match status" value="1"/>
</dbReference>
<dbReference type="GO" id="GO:0000028">
    <property type="term" value="P:ribosomal small subunit assembly"/>
    <property type="evidence" value="ECO:0007669"/>
    <property type="project" value="TreeGrafter"/>
</dbReference>
<reference evidence="3" key="1">
    <citation type="submission" date="2016-07" db="EMBL/GenBank/DDBJ databases">
        <authorList>
            <person name="Florea S."/>
            <person name="Webb J.S."/>
            <person name="Jaromczyk J."/>
            <person name="Schardl C.L."/>
        </authorList>
    </citation>
    <scope>NUCLEOTIDE SEQUENCE [LARGE SCALE GENOMIC DNA]</scope>
    <source>
        <strain evidence="3">IPBSL-7</strain>
    </source>
</reference>
<keyword evidence="3" id="KW-1185">Reference proteome</keyword>
<name>A0A1C0AIB7_9ACTN</name>
<sequence>MQEKELAAVIEPILAEHGLELDGLQVTPIGRRSVLRVTVDGDGPTGRGPLLDDIAAASSAVSAALDESAAVGDHPYTLEVSSRGVSAPLTAAKHYRRNTGRLVKAWLGGDVVTGRVVAVTDADVTLDVDGAERTLSLADVTKAVVQVELNRLPDDEFGEDA</sequence>
<keyword evidence="1" id="KW-0690">Ribosome biogenesis</keyword>
<dbReference type="PANTHER" id="PTHR33867">
    <property type="entry name" value="RIBOSOME MATURATION FACTOR RIMP"/>
    <property type="match status" value="1"/>
</dbReference>
<dbReference type="Gene3D" id="3.30.300.70">
    <property type="entry name" value="RimP-like superfamily, N-terminal"/>
    <property type="match status" value="1"/>
</dbReference>
<dbReference type="HAMAP" id="MF_01077">
    <property type="entry name" value="RimP"/>
    <property type="match status" value="1"/>
</dbReference>
<dbReference type="CDD" id="cd01734">
    <property type="entry name" value="YlxS_C"/>
    <property type="match status" value="1"/>
</dbReference>
<dbReference type="InterPro" id="IPR028989">
    <property type="entry name" value="RimP_N"/>
</dbReference>
<dbReference type="GO" id="GO:0006412">
    <property type="term" value="P:translation"/>
    <property type="evidence" value="ECO:0007669"/>
    <property type="project" value="TreeGrafter"/>
</dbReference>
<dbReference type="InterPro" id="IPR003728">
    <property type="entry name" value="Ribosome_maturation_RimP"/>
</dbReference>
<comment type="subcellular location">
    <subcellularLocation>
        <location evidence="1">Cytoplasm</location>
    </subcellularLocation>
</comment>
<evidence type="ECO:0000313" key="3">
    <source>
        <dbReference type="Proteomes" id="UP000093501"/>
    </source>
</evidence>
<dbReference type="RefSeq" id="WP_068752572.1">
    <property type="nucleotide sequence ID" value="NZ_JBDXXE010000001.1"/>
</dbReference>
<dbReference type="SUPFAM" id="SSF75420">
    <property type="entry name" value="YhbC-like, N-terminal domain"/>
    <property type="match status" value="1"/>
</dbReference>
<comment type="similarity">
    <text evidence="1">Belongs to the RimP family.</text>
</comment>
<dbReference type="Proteomes" id="UP000093501">
    <property type="component" value="Unassembled WGS sequence"/>
</dbReference>
<dbReference type="InterPro" id="IPR028998">
    <property type="entry name" value="RimP_C"/>
</dbReference>
<dbReference type="NCBIfam" id="NF000930">
    <property type="entry name" value="PRK00092.2-2"/>
    <property type="match status" value="1"/>
</dbReference>
<gene>
    <name evidence="1" type="primary">rimP</name>
    <name evidence="2" type="ORF">BCR15_09235</name>
</gene>
<dbReference type="InterPro" id="IPR035956">
    <property type="entry name" value="RimP_N_sf"/>
</dbReference>
<organism evidence="2 3">
    <name type="scientific">Tessaracoccus lapidicaptus</name>
    <dbReference type="NCBI Taxonomy" id="1427523"/>
    <lineage>
        <taxon>Bacteria</taxon>
        <taxon>Bacillati</taxon>
        <taxon>Actinomycetota</taxon>
        <taxon>Actinomycetes</taxon>
        <taxon>Propionibacteriales</taxon>
        <taxon>Propionibacteriaceae</taxon>
        <taxon>Tessaracoccus</taxon>
    </lineage>
</organism>
<protein>
    <recommendedName>
        <fullName evidence="1">Ribosome maturation factor RimP</fullName>
    </recommendedName>
</protein>
<comment type="function">
    <text evidence="1">Required for maturation of 30S ribosomal subunits.</text>
</comment>
<keyword evidence="1" id="KW-0963">Cytoplasm</keyword>
<accession>A0A1C0AIB7</accession>
<dbReference type="GO" id="GO:0005829">
    <property type="term" value="C:cytosol"/>
    <property type="evidence" value="ECO:0007669"/>
    <property type="project" value="TreeGrafter"/>
</dbReference>
<dbReference type="Pfam" id="PF02576">
    <property type="entry name" value="RimP_N"/>
    <property type="match status" value="1"/>
</dbReference>
<dbReference type="EMBL" id="MBQD01000025">
    <property type="protein sequence ID" value="OCL31795.1"/>
    <property type="molecule type" value="Genomic_DNA"/>
</dbReference>